<dbReference type="PROSITE" id="PS50102">
    <property type="entry name" value="RRM"/>
    <property type="match status" value="1"/>
</dbReference>
<dbReference type="RefSeq" id="XP_029727252.2">
    <property type="nucleotide sequence ID" value="XM_029871392.2"/>
</dbReference>
<dbReference type="InterPro" id="IPR032552">
    <property type="entry name" value="RSB_motif"/>
</dbReference>
<name>A0ABM2A7V4_AEDAL</name>
<dbReference type="InterPro" id="IPR035979">
    <property type="entry name" value="RBD_domain_sf"/>
</dbReference>
<feature type="compositionally biased region" description="Acidic residues" evidence="3">
    <location>
        <begin position="291"/>
        <end position="302"/>
    </location>
</feature>
<dbReference type="InterPro" id="IPR000504">
    <property type="entry name" value="RRM_dom"/>
</dbReference>
<feature type="compositionally biased region" description="Basic and acidic residues" evidence="3">
    <location>
        <begin position="303"/>
        <end position="325"/>
    </location>
</feature>
<dbReference type="RefSeq" id="XP_029727254.2">
    <property type="nucleotide sequence ID" value="XM_029871394.2"/>
</dbReference>
<dbReference type="InterPro" id="IPR034257">
    <property type="entry name" value="Acinus_RRM"/>
</dbReference>
<evidence type="ECO:0000256" key="2">
    <source>
        <dbReference type="PROSITE-ProRule" id="PRU00176"/>
    </source>
</evidence>
<accession>A0ABM2A7V4</accession>
<keyword evidence="1 2" id="KW-0694">RNA-binding</keyword>
<feature type="compositionally biased region" description="Basic residues" evidence="3">
    <location>
        <begin position="90"/>
        <end position="100"/>
    </location>
</feature>
<feature type="compositionally biased region" description="Basic and acidic residues" evidence="3">
    <location>
        <begin position="105"/>
        <end position="138"/>
    </location>
</feature>
<dbReference type="InterPro" id="IPR012677">
    <property type="entry name" value="Nucleotide-bd_a/b_plait_sf"/>
</dbReference>
<dbReference type="GeneID" id="109404786"/>
<dbReference type="EnsemblMetazoa" id="AALFPA23_025285.R37724">
    <property type="protein sequence ID" value="AALFPA23_025285.P37724"/>
    <property type="gene ID" value="AALFPA23_025285"/>
</dbReference>
<feature type="compositionally biased region" description="Polar residues" evidence="3">
    <location>
        <begin position="175"/>
        <end position="188"/>
    </location>
</feature>
<dbReference type="EnsemblMetazoa" id="AALFPA23_025285.R37723">
    <property type="protein sequence ID" value="AALFPA23_025285.P37723"/>
    <property type="gene ID" value="AALFPA23_025285"/>
</dbReference>
<feature type="region of interest" description="Disordered" evidence="3">
    <location>
        <begin position="594"/>
        <end position="680"/>
    </location>
</feature>
<dbReference type="PANTHER" id="PTHR46589">
    <property type="entry name" value="APOPTOTIC CHROMATIN CONDENSATION INDUCER IN THE NUCLEUS"/>
    <property type="match status" value="1"/>
</dbReference>
<feature type="compositionally biased region" description="Polar residues" evidence="3">
    <location>
        <begin position="347"/>
        <end position="356"/>
    </location>
</feature>
<protein>
    <recommendedName>
        <fullName evidence="4">RRM domain-containing protein</fullName>
    </recommendedName>
</protein>
<dbReference type="EnsemblMetazoa" id="AALFPA23_025285.R37725">
    <property type="protein sequence ID" value="AALFPA23_025285.P37725"/>
    <property type="gene ID" value="AALFPA23_025285"/>
</dbReference>
<reference evidence="5" key="2">
    <citation type="submission" date="2025-05" db="UniProtKB">
        <authorList>
            <consortium name="EnsemblMetazoa"/>
        </authorList>
    </citation>
    <scope>IDENTIFICATION</scope>
    <source>
        <strain evidence="5">Foshan</strain>
    </source>
</reference>
<dbReference type="CDD" id="cd12432">
    <property type="entry name" value="RRM_ACINU"/>
    <property type="match status" value="1"/>
</dbReference>
<evidence type="ECO:0000313" key="6">
    <source>
        <dbReference type="Proteomes" id="UP000069940"/>
    </source>
</evidence>
<dbReference type="Proteomes" id="UP000069940">
    <property type="component" value="Unassembled WGS sequence"/>
</dbReference>
<evidence type="ECO:0000259" key="4">
    <source>
        <dbReference type="PROSITE" id="PS50102"/>
    </source>
</evidence>
<feature type="compositionally biased region" description="Acidic residues" evidence="3">
    <location>
        <begin position="212"/>
        <end position="224"/>
    </location>
</feature>
<feature type="compositionally biased region" description="Basic and acidic residues" evidence="3">
    <location>
        <begin position="594"/>
        <end position="658"/>
    </location>
</feature>
<feature type="compositionally biased region" description="Basic residues" evidence="3">
    <location>
        <begin position="326"/>
        <end position="336"/>
    </location>
</feature>
<dbReference type="Pfam" id="PF16294">
    <property type="entry name" value="RSB_motif"/>
    <property type="match status" value="1"/>
</dbReference>
<proteinExistence type="predicted"/>
<feature type="compositionally biased region" description="Basic and acidic residues" evidence="3">
    <location>
        <begin position="1"/>
        <end position="17"/>
    </location>
</feature>
<feature type="compositionally biased region" description="Basic and acidic residues" evidence="3">
    <location>
        <begin position="760"/>
        <end position="769"/>
    </location>
</feature>
<evidence type="ECO:0000313" key="5">
    <source>
        <dbReference type="EnsemblMetazoa" id="AALFPA23_025285.P37722"/>
    </source>
</evidence>
<feature type="region of interest" description="Disordered" evidence="3">
    <location>
        <begin position="1"/>
        <end position="428"/>
    </location>
</feature>
<feature type="compositionally biased region" description="Basic residues" evidence="3">
    <location>
        <begin position="263"/>
        <end position="273"/>
    </location>
</feature>
<dbReference type="EnsemblMetazoa" id="AALFPA23_025285.R37722">
    <property type="protein sequence ID" value="AALFPA23_025285.P37722"/>
    <property type="gene ID" value="AALFPA23_025285"/>
</dbReference>
<evidence type="ECO:0000256" key="1">
    <source>
        <dbReference type="ARBA" id="ARBA00022884"/>
    </source>
</evidence>
<dbReference type="RefSeq" id="XP_062705792.1">
    <property type="nucleotide sequence ID" value="XM_062849808.1"/>
</dbReference>
<feature type="compositionally biased region" description="Basic residues" evidence="3">
    <location>
        <begin position="71"/>
        <end position="80"/>
    </location>
</feature>
<feature type="compositionally biased region" description="Basic and acidic residues" evidence="3">
    <location>
        <begin position="390"/>
        <end position="420"/>
    </location>
</feature>
<feature type="compositionally biased region" description="Basic and acidic residues" evidence="3">
    <location>
        <begin position="32"/>
        <end position="46"/>
    </location>
</feature>
<dbReference type="SUPFAM" id="SSF54928">
    <property type="entry name" value="RNA-binding domain, RBD"/>
    <property type="match status" value="1"/>
</dbReference>
<feature type="compositionally biased region" description="Basic and acidic residues" evidence="3">
    <location>
        <begin position="250"/>
        <end position="262"/>
    </location>
</feature>
<feature type="compositionally biased region" description="Acidic residues" evidence="3">
    <location>
        <begin position="376"/>
        <end position="386"/>
    </location>
</feature>
<sequence>MRRKAAEKAKSSPEKSSRRTTRRGRKSPTASPEREESAATKEHSEDEQAAEPAEQHKSDDSGSEQEEETRKRGRGRRTSRAKASEEKTVGRPRRSSRRKSQSVEPSDKEESEREENGEGANDKDAAVMETIPEEKPEEVQEPVASKSPEPDQSETQQEAKEEIQENTESVLEVANVTNSEPEQMTEKQNGAKDDVGEPEDNQDCEQSRESGEVDSESVQEDESQQEPPKTEEKATKEETPEKEASEEDSSSEKDVRKSESPKPVRKSRFRSRTRSPVQQRELPVESKQDNGDDDKNDDELEAGEIKDDDTPQRSPEKKPTEEKPLRRPLQRKRRWISSKSDAKASVITISTDSLKNIISEPVQPVPLSDVKLESSPEPEEIVDSNEEPASGERRRSKDKLSTKSSEKENIDEEDPHKPNPADKLLGTNRKVSIVSDDGNTAIARPPSPAKHHSSNILYITNLVRPFTVLQLKSLLARTGKIVENGFWIDKIKSKCFIKYETEDEAVETRHALHGVRWPASNPKCLHVDFGTESAMEKAIISTLDDAGTTRIAIDSGKDAKEFGWSRDSVKQEEDTHVVRPVREWDLGKKDAFDREDRGRADGDRGGRDRERDRERERDRDRDRERDRDRSGRVDEGRGDRGRRRSTEREFGRDRDRRRGSTSVSPARKFKKKENEPPIRLLDDLFRKTKTTPCIYWLPLTAEQITAKDEQRRKELAENQRRQEEARKQEEERRKERERRDRERRERPRSNSRDRRRRSRSRDDNRRRHR</sequence>
<reference evidence="6" key="1">
    <citation type="journal article" date="2015" name="Proc. Natl. Acad. Sci. U.S.A.">
        <title>Genome sequence of the Asian Tiger mosquito, Aedes albopictus, reveals insights into its biology, genetics, and evolution.</title>
        <authorList>
            <person name="Chen X.G."/>
            <person name="Jiang X."/>
            <person name="Gu J."/>
            <person name="Xu M."/>
            <person name="Wu Y."/>
            <person name="Deng Y."/>
            <person name="Zhang C."/>
            <person name="Bonizzoni M."/>
            <person name="Dermauw W."/>
            <person name="Vontas J."/>
            <person name="Armbruster P."/>
            <person name="Huang X."/>
            <person name="Yang Y."/>
            <person name="Zhang H."/>
            <person name="He W."/>
            <person name="Peng H."/>
            <person name="Liu Y."/>
            <person name="Wu K."/>
            <person name="Chen J."/>
            <person name="Lirakis M."/>
            <person name="Topalis P."/>
            <person name="Van Leeuwen T."/>
            <person name="Hall A.B."/>
            <person name="Jiang X."/>
            <person name="Thorpe C."/>
            <person name="Mueller R.L."/>
            <person name="Sun C."/>
            <person name="Waterhouse R.M."/>
            <person name="Yan G."/>
            <person name="Tu Z.J."/>
            <person name="Fang X."/>
            <person name="James A.A."/>
        </authorList>
    </citation>
    <scope>NUCLEOTIDE SEQUENCE [LARGE SCALE GENOMIC DNA]</scope>
    <source>
        <strain evidence="6">Foshan</strain>
    </source>
</reference>
<dbReference type="Gene3D" id="3.30.70.330">
    <property type="match status" value="1"/>
</dbReference>
<dbReference type="InterPro" id="IPR052793">
    <property type="entry name" value="EJC-associated_protein"/>
</dbReference>
<organism evidence="5 6">
    <name type="scientific">Aedes albopictus</name>
    <name type="common">Asian tiger mosquito</name>
    <name type="synonym">Stegomyia albopicta</name>
    <dbReference type="NCBI Taxonomy" id="7160"/>
    <lineage>
        <taxon>Eukaryota</taxon>
        <taxon>Metazoa</taxon>
        <taxon>Ecdysozoa</taxon>
        <taxon>Arthropoda</taxon>
        <taxon>Hexapoda</taxon>
        <taxon>Insecta</taxon>
        <taxon>Pterygota</taxon>
        <taxon>Neoptera</taxon>
        <taxon>Endopterygota</taxon>
        <taxon>Diptera</taxon>
        <taxon>Nematocera</taxon>
        <taxon>Culicoidea</taxon>
        <taxon>Culicidae</taxon>
        <taxon>Culicinae</taxon>
        <taxon>Aedini</taxon>
        <taxon>Aedes</taxon>
        <taxon>Stegomyia</taxon>
    </lineage>
</organism>
<feature type="compositionally biased region" description="Basic and acidic residues" evidence="3">
    <location>
        <begin position="228"/>
        <end position="243"/>
    </location>
</feature>
<keyword evidence="6" id="KW-1185">Reference proteome</keyword>
<dbReference type="PANTHER" id="PTHR46589:SF1">
    <property type="entry name" value="APOPTOTIC CHROMATIN CONDENSATION INDUCER IN THE NUCLEUS"/>
    <property type="match status" value="1"/>
</dbReference>
<dbReference type="RefSeq" id="XP_029727253.2">
    <property type="nucleotide sequence ID" value="XM_029871393.2"/>
</dbReference>
<feature type="compositionally biased region" description="Basic and acidic residues" evidence="3">
    <location>
        <begin position="705"/>
        <end position="752"/>
    </location>
</feature>
<evidence type="ECO:0000256" key="3">
    <source>
        <dbReference type="SAM" id="MobiDB-lite"/>
    </source>
</evidence>
<feature type="region of interest" description="Disordered" evidence="3">
    <location>
        <begin position="701"/>
        <end position="769"/>
    </location>
</feature>
<feature type="domain" description="RRM" evidence="4">
    <location>
        <begin position="455"/>
        <end position="532"/>
    </location>
</feature>